<protein>
    <recommendedName>
        <fullName evidence="5">BRO domain-containing protein 1</fullName>
    </recommendedName>
</protein>
<keyword evidence="10" id="KW-1185">Reference proteome</keyword>
<feature type="compositionally biased region" description="Polar residues" evidence="7">
    <location>
        <begin position="1224"/>
        <end position="1238"/>
    </location>
</feature>
<evidence type="ECO:0000259" key="8">
    <source>
        <dbReference type="PROSITE" id="PS51180"/>
    </source>
</evidence>
<name>A0AAD4D8U9_9FUNG</name>
<proteinExistence type="predicted"/>
<feature type="compositionally biased region" description="Low complexity" evidence="7">
    <location>
        <begin position="847"/>
        <end position="859"/>
    </location>
</feature>
<dbReference type="AlphaFoldDB" id="A0AAD4D8U9"/>
<dbReference type="InterPro" id="IPR038499">
    <property type="entry name" value="BRO1_sf"/>
</dbReference>
<dbReference type="EMBL" id="JAAAIL010001261">
    <property type="protein sequence ID" value="KAG0270978.1"/>
    <property type="molecule type" value="Genomic_DNA"/>
</dbReference>
<dbReference type="Pfam" id="PF13949">
    <property type="entry name" value="ALIX_LYPXL_bnd"/>
    <property type="match status" value="1"/>
</dbReference>
<reference evidence="9" key="1">
    <citation type="journal article" date="2020" name="Fungal Divers.">
        <title>Resolving the Mortierellaceae phylogeny through synthesis of multi-gene phylogenetics and phylogenomics.</title>
        <authorList>
            <person name="Vandepol N."/>
            <person name="Liber J."/>
            <person name="Desiro A."/>
            <person name="Na H."/>
            <person name="Kennedy M."/>
            <person name="Barry K."/>
            <person name="Grigoriev I.V."/>
            <person name="Miller A.N."/>
            <person name="O'Donnell K."/>
            <person name="Stajich J.E."/>
            <person name="Bonito G."/>
        </authorList>
    </citation>
    <scope>NUCLEOTIDE SEQUENCE</scope>
    <source>
        <strain evidence="9">NRRL 28262</strain>
    </source>
</reference>
<keyword evidence="4" id="KW-0967">Endosome</keyword>
<dbReference type="PANTHER" id="PTHR23030">
    <property type="entry name" value="PCD6 INTERACTING PROTEIN-RELATED"/>
    <property type="match status" value="1"/>
</dbReference>
<dbReference type="PANTHER" id="PTHR23030:SF30">
    <property type="entry name" value="TYROSINE-PROTEIN PHOSPHATASE NON-RECEPTOR TYPE 23"/>
    <property type="match status" value="1"/>
</dbReference>
<comment type="subcellular location">
    <subcellularLocation>
        <location evidence="2">Cytoplasm</location>
    </subcellularLocation>
    <subcellularLocation>
        <location evidence="1">Endosome</location>
    </subcellularLocation>
</comment>
<evidence type="ECO:0000256" key="7">
    <source>
        <dbReference type="SAM" id="MobiDB-lite"/>
    </source>
</evidence>
<sequence length="1238" mass="139595">MSQSPMISVPLKRTDEVDWVTPLKRYIAVSYQDDPEKYAEEAGTIHRLRQDMRGAGNDSTGRDVLYRYFGQLELLDLRFPVDEAHIKIGFMWYDAFTQRPTSQYSLAFEKASTIFNIASVLSAIATSQTRINEPEGVKKAFKFYQAAAGIYTYINENFLHAPSTDLSRDTVKMLVSLMLAQAQEISWEKTLAEKKKPLLISKLAAQVAWGYQTTLEAMADGVTKQVFEKNWQTLCQIKAKLYTAIAQYYRSMAAETDSKWGEMVSRVQIAETAAKDAEKQAKSFASGFSQSSHPTVTLTQEAATTLHEITKSHLAIITEKKTQAIRDNDMIYHEAVPAEGALPALEKLNATKALPISELYTQTEIQKVIGPDTFQRLIPLSVHESSSLYSEEKAKLVRAEAEKCETANQELLSALQYMNLPAGLDKFKNNANGGQDASLDSLAVPPSTVKEVADFIQAQEIGGESVADLISILDRLKSGTRESLENANLSLDEERSQCETLRAKYADLWTQRPSGPLTQVFRTDSRALLESIDKASASDHNLTRSFDQIANNVMVLREGREGGALEQLFARIVVDASRNRKGSTRSDNSLLDVEDSGESEAILRTVAKVEDVMAKLKKLKQERMETLEDMKVKTQQDDISNLLILNKKSSGIEPQLFAQELEKFRPHQTRVTATIHHQQVLMQELTAHYKELMNRQEARSLQEVWDTTERKRQVMADQLIKTKDSYIAVKDGYKKGIRYYEDLNVQVQDLVKAVDQFCRSRKDERGMLERQVLATQSERGSQALKDQLSKLGSVSSPPPSALPVDAMASMSLGGISRGPGPAPAAPAAPSIPHWGAPVSAAPAPYAPMSSAPTAPSFAPQHSTPPATNPHYGAPSSAPPQQINSQPQTPSMVIPNTGPFALPSPQTPHQQPSMPMPPLQPMQSMQPMQPMHPMQPQPQQQQPLQRQGSYTLPSVQQQQQPVRSFTQPTFSQAPMQSPQQQQQVPQQQYQPMQPQQQQQYQPQQQQPQQQFQQPQQPYQQQPPQQQQQQQQQQQYRPVSQPQFQQQQPLPQPQQSASINNLYHPISPAPFQQQQHQPQVQSPYQPVQQPAFGQQQPQQQPQQQFQPQQQQQQQQQQLQQPQQQAYQQPQQQPQQQGGYAPYQQQPQQQQVPQQQFQQPVYQQQPQQQQPLQQQPYQQQQQFGGGYQQQQPYQQQPLQQQQQQPMQPIQQQQQQPFSQGGYAPMQQPLQPTGYRSNSLLD</sequence>
<dbReference type="Pfam" id="PF03097">
    <property type="entry name" value="BRO1"/>
    <property type="match status" value="1"/>
</dbReference>
<dbReference type="Gene3D" id="1.25.40.280">
    <property type="entry name" value="alix/aip1 like domains"/>
    <property type="match status" value="1"/>
</dbReference>
<feature type="domain" description="BRO1" evidence="8">
    <location>
        <begin position="5"/>
        <end position="411"/>
    </location>
</feature>
<feature type="compositionally biased region" description="Polar residues" evidence="7">
    <location>
        <begin position="878"/>
        <end position="890"/>
    </location>
</feature>
<evidence type="ECO:0000313" key="9">
    <source>
        <dbReference type="EMBL" id="KAG0270978.1"/>
    </source>
</evidence>
<evidence type="ECO:0000256" key="4">
    <source>
        <dbReference type="ARBA" id="ARBA00022753"/>
    </source>
</evidence>
<dbReference type="InterPro" id="IPR004328">
    <property type="entry name" value="BRO1_dom"/>
</dbReference>
<evidence type="ECO:0000256" key="5">
    <source>
        <dbReference type="ARBA" id="ARBA00041284"/>
    </source>
</evidence>
<feature type="compositionally biased region" description="Low complexity" evidence="7">
    <location>
        <begin position="902"/>
        <end position="912"/>
    </location>
</feature>
<organism evidence="9 10">
    <name type="scientific">Linnemannia exigua</name>
    <dbReference type="NCBI Taxonomy" id="604196"/>
    <lineage>
        <taxon>Eukaryota</taxon>
        <taxon>Fungi</taxon>
        <taxon>Fungi incertae sedis</taxon>
        <taxon>Mucoromycota</taxon>
        <taxon>Mortierellomycotina</taxon>
        <taxon>Mortierellomycetes</taxon>
        <taxon>Mortierellales</taxon>
        <taxon>Mortierellaceae</taxon>
        <taxon>Linnemannia</taxon>
    </lineage>
</organism>
<dbReference type="Proteomes" id="UP001194580">
    <property type="component" value="Unassembled WGS sequence"/>
</dbReference>
<feature type="compositionally biased region" description="Low complexity" evidence="7">
    <location>
        <begin position="1067"/>
        <end position="1218"/>
    </location>
</feature>
<dbReference type="Gene3D" id="1.20.140.50">
    <property type="entry name" value="alix/aip1 like domains"/>
    <property type="match status" value="1"/>
</dbReference>
<feature type="coiled-coil region" evidence="6">
    <location>
        <begin position="602"/>
        <end position="637"/>
    </location>
</feature>
<dbReference type="InterPro" id="IPR025304">
    <property type="entry name" value="ALIX_V_dom"/>
</dbReference>
<feature type="compositionally biased region" description="Polar residues" evidence="7">
    <location>
        <begin position="945"/>
        <end position="972"/>
    </location>
</feature>
<keyword evidence="6" id="KW-0175">Coiled coil</keyword>
<dbReference type="SMART" id="SM01041">
    <property type="entry name" value="BRO1"/>
    <property type="match status" value="1"/>
</dbReference>
<dbReference type="GO" id="GO:0043328">
    <property type="term" value="P:protein transport to vacuole involved in ubiquitin-dependent protein catabolic process via the multivesicular body sorting pathway"/>
    <property type="evidence" value="ECO:0007669"/>
    <property type="project" value="TreeGrafter"/>
</dbReference>
<evidence type="ECO:0000256" key="1">
    <source>
        <dbReference type="ARBA" id="ARBA00004177"/>
    </source>
</evidence>
<feature type="compositionally biased region" description="Low complexity" evidence="7">
    <location>
        <begin position="920"/>
        <end position="944"/>
    </location>
</feature>
<evidence type="ECO:0000256" key="2">
    <source>
        <dbReference type="ARBA" id="ARBA00004496"/>
    </source>
</evidence>
<feature type="compositionally biased region" description="Low complexity" evidence="7">
    <location>
        <begin position="973"/>
        <end position="1053"/>
    </location>
</feature>
<dbReference type="GO" id="GO:0005768">
    <property type="term" value="C:endosome"/>
    <property type="evidence" value="ECO:0007669"/>
    <property type="project" value="UniProtKB-SubCell"/>
</dbReference>
<dbReference type="PROSITE" id="PS51180">
    <property type="entry name" value="BRO1"/>
    <property type="match status" value="1"/>
</dbReference>
<feature type="region of interest" description="Disordered" evidence="7">
    <location>
        <begin position="847"/>
        <end position="1238"/>
    </location>
</feature>
<accession>A0AAD4D8U9</accession>
<dbReference type="Gene3D" id="1.20.120.560">
    <property type="entry name" value="alix/aip1 in complex with the ypdl late domain"/>
    <property type="match status" value="1"/>
</dbReference>
<keyword evidence="3" id="KW-0963">Cytoplasm</keyword>
<dbReference type="CDD" id="cd09242">
    <property type="entry name" value="BRO1_ScBro1_like"/>
    <property type="match status" value="1"/>
</dbReference>
<comment type="caution">
    <text evidence="9">The sequence shown here is derived from an EMBL/GenBank/DDBJ whole genome shotgun (WGS) entry which is preliminary data.</text>
</comment>
<evidence type="ECO:0000313" key="10">
    <source>
        <dbReference type="Proteomes" id="UP001194580"/>
    </source>
</evidence>
<evidence type="ECO:0000256" key="3">
    <source>
        <dbReference type="ARBA" id="ARBA00022490"/>
    </source>
</evidence>
<gene>
    <name evidence="9" type="primary">BRO1</name>
    <name evidence="9" type="ORF">BGZ95_001299</name>
</gene>
<evidence type="ECO:0000256" key="6">
    <source>
        <dbReference type="SAM" id="Coils"/>
    </source>
</evidence>